<proteinExistence type="inferred from homology"/>
<dbReference type="Pfam" id="PF00069">
    <property type="entry name" value="Pkinase"/>
    <property type="match status" value="1"/>
</dbReference>
<evidence type="ECO:0000256" key="10">
    <source>
        <dbReference type="ARBA" id="ARBA00048679"/>
    </source>
</evidence>
<keyword evidence="7 12" id="KW-0418">Kinase</keyword>
<evidence type="ECO:0000256" key="9">
    <source>
        <dbReference type="ARBA" id="ARBA00047899"/>
    </source>
</evidence>
<dbReference type="EC" id="2.7.11.1" evidence="2"/>
<evidence type="ECO:0000259" key="11">
    <source>
        <dbReference type="PROSITE" id="PS50011"/>
    </source>
</evidence>
<dbReference type="VEuPathDB" id="GiardiaDB:DHA2_221692"/>
<dbReference type="PANTHER" id="PTHR45637">
    <property type="entry name" value="FLIPPASE KINASE 1-RELATED"/>
    <property type="match status" value="1"/>
</dbReference>
<dbReference type="InterPro" id="IPR011009">
    <property type="entry name" value="Kinase-like_dom_sf"/>
</dbReference>
<evidence type="ECO:0000313" key="13">
    <source>
        <dbReference type="Proteomes" id="UP000018040"/>
    </source>
</evidence>
<reference evidence="13" key="1">
    <citation type="submission" date="2012-02" db="EMBL/GenBank/DDBJ databases">
        <title>Genome sequencing of Giardia lamblia Genotypes A2 and B isolates (DH and GS) and comparative analysis with the genomes of Genotypes A1 and E (WB and Pig).</title>
        <authorList>
            <person name="Adam R."/>
            <person name="Dahlstrom E."/>
            <person name="Martens C."/>
            <person name="Bruno D."/>
            <person name="Barbian K."/>
            <person name="Porcella S.F."/>
            <person name="Nash T."/>
        </authorList>
    </citation>
    <scope>NUCLEOTIDE SEQUENCE</scope>
    <source>
        <strain evidence="13">GS</strain>
    </source>
</reference>
<dbReference type="FunFam" id="1.10.510.10:FF:000024">
    <property type="entry name" value="Probable serine/threonine-protein kinase cot-1"/>
    <property type="match status" value="1"/>
</dbReference>
<dbReference type="VEuPathDB" id="GiardiaDB:QR46_3537"/>
<dbReference type="GO" id="GO:0004674">
    <property type="term" value="F:protein serine/threonine kinase activity"/>
    <property type="evidence" value="ECO:0007669"/>
    <property type="project" value="UniProtKB-KW"/>
</dbReference>
<reference evidence="12 13" key="2">
    <citation type="journal article" date="2013" name="Genome Biol. Evol.">
        <title>Genome sequencing of Giardia lamblia genotypes A2 and B isolates (DH and GS) and comparative analysis with the genomes of genotypes A1 and E (WB and Pig).</title>
        <authorList>
            <person name="Adam R.D."/>
            <person name="Dahlstrom E.W."/>
            <person name="Martens C.A."/>
            <person name="Bruno D.P."/>
            <person name="Barbian K.D."/>
            <person name="Ricklefs S.M."/>
            <person name="Hernandez M.M."/>
            <person name="Narla N.P."/>
            <person name="Patel R.B."/>
            <person name="Porcella S.F."/>
            <person name="Nash T.E."/>
        </authorList>
    </citation>
    <scope>NUCLEOTIDE SEQUENCE [LARGE SCALE GENOMIC DNA]</scope>
    <source>
        <strain evidence="12 13">GS</strain>
    </source>
</reference>
<sequence>MQICLKRQTDWRTTFKNFKKTFTIFLRIRKKKQVEMSRPILETGTLPNAKVRAYPAAQTISMMEAFTGGSRLADVHNFHYTKRIGNMAHYRASDFQILCLLGIGDAGRVYLVKRSSEKVLIPTGRNETVFALKVCSQHDLTKRNKVNRFFTELHILMTSRHPFIMTLHASFADERNFYLLMEFCNGGEFAEVLKRQPNRCFQESIVQHYAAEILTAFEYLHYHGIIYRDLKTENVLLHHDGHIRLTDFDLAKRLTLGATIDHYKPVQLSVGKKTTTIFPTGFQETTASLVGTPECLPPEVLQGEHSQAADWWTLGIFIYECLYGVTPFMSKGASLDTISKKILRGVFTFPDGPYKVSKKCKDLIKKLLDINPKTRLGSKMGASELKNHPFFKNVNFAIINDPPTIPNINLSKDLGSHEWDVELLKRNFEVFPREHQQMAQDFAGTGAILPKECDQFIKGVLSAYQRAKLPTHPKQVIFDANGDIIDLQSRHETLATGLGDRCGTASSITVSGVSDLSKLVGVKTGAFHERSIAKLTNLFCPTNPKSAKARSDPNSVDDDEAVEKAEMEIKAPSVPVKPAPVSYLEIPVLDGKSATSTGSSAQFSLDELRKVALSLPTQNIVDECDWS</sequence>
<dbReference type="eggNOG" id="KOG0610">
    <property type="taxonomic scope" value="Eukaryota"/>
</dbReference>
<keyword evidence="4" id="KW-0597">Phosphoprotein</keyword>
<dbReference type="GO" id="GO:0005524">
    <property type="term" value="F:ATP binding"/>
    <property type="evidence" value="ECO:0007669"/>
    <property type="project" value="UniProtKB-KW"/>
</dbReference>
<keyword evidence="8" id="KW-0067">ATP-binding</keyword>
<name>V6TRH8_GIAIN</name>
<dbReference type="PROSITE" id="PS50011">
    <property type="entry name" value="PROTEIN_KINASE_DOM"/>
    <property type="match status" value="1"/>
</dbReference>
<comment type="similarity">
    <text evidence="1">Belongs to the protein kinase superfamily. AGC Ser/Thr protein kinase family.</text>
</comment>
<evidence type="ECO:0000256" key="7">
    <source>
        <dbReference type="ARBA" id="ARBA00022777"/>
    </source>
</evidence>
<dbReference type="Gene3D" id="1.10.510.10">
    <property type="entry name" value="Transferase(Phosphotransferase) domain 1"/>
    <property type="match status" value="1"/>
</dbReference>
<protein>
    <recommendedName>
        <fullName evidence="2">non-specific serine/threonine protein kinase</fullName>
        <ecNumber evidence="2">2.7.11.1</ecNumber>
    </recommendedName>
</protein>
<dbReference type="VEuPathDB" id="GiardiaDB:GL50803_00221692"/>
<evidence type="ECO:0000256" key="1">
    <source>
        <dbReference type="ARBA" id="ARBA00009903"/>
    </source>
</evidence>
<comment type="caution">
    <text evidence="12">The sequence shown here is derived from an EMBL/GenBank/DDBJ whole genome shotgun (WGS) entry which is preliminary data.</text>
</comment>
<dbReference type="InterPro" id="IPR000719">
    <property type="entry name" value="Prot_kinase_dom"/>
</dbReference>
<dbReference type="SMART" id="SM00220">
    <property type="entry name" value="S_TKc"/>
    <property type="match status" value="1"/>
</dbReference>
<dbReference type="Gene3D" id="3.30.200.20">
    <property type="entry name" value="Phosphorylase Kinase, domain 1"/>
    <property type="match status" value="1"/>
</dbReference>
<keyword evidence="6" id="KW-0547">Nucleotide-binding</keyword>
<organism evidence="12 13">
    <name type="scientific">Giardia intestinalis</name>
    <name type="common">Giardia lamblia</name>
    <dbReference type="NCBI Taxonomy" id="5741"/>
    <lineage>
        <taxon>Eukaryota</taxon>
        <taxon>Metamonada</taxon>
        <taxon>Diplomonadida</taxon>
        <taxon>Hexamitidae</taxon>
        <taxon>Giardiinae</taxon>
        <taxon>Giardia</taxon>
    </lineage>
</organism>
<evidence type="ECO:0000256" key="2">
    <source>
        <dbReference type="ARBA" id="ARBA00012513"/>
    </source>
</evidence>
<dbReference type="InterPro" id="IPR008271">
    <property type="entry name" value="Ser/Thr_kinase_AS"/>
</dbReference>
<dbReference type="VEuPathDB" id="GiardiaDB:GL50581_627"/>
<feature type="domain" description="Protein kinase" evidence="11">
    <location>
        <begin position="95"/>
        <end position="391"/>
    </location>
</feature>
<evidence type="ECO:0000313" key="12">
    <source>
        <dbReference type="EMBL" id="ESU41326.1"/>
    </source>
</evidence>
<dbReference type="OrthoDB" id="432483at2759"/>
<dbReference type="AlphaFoldDB" id="V6TRH8"/>
<dbReference type="Proteomes" id="UP000018040">
    <property type="component" value="Unassembled WGS sequence"/>
</dbReference>
<dbReference type="PROSITE" id="PS00108">
    <property type="entry name" value="PROTEIN_KINASE_ST"/>
    <property type="match status" value="1"/>
</dbReference>
<dbReference type="SUPFAM" id="SSF56112">
    <property type="entry name" value="Protein kinase-like (PK-like)"/>
    <property type="match status" value="1"/>
</dbReference>
<evidence type="ECO:0000256" key="8">
    <source>
        <dbReference type="ARBA" id="ARBA00022840"/>
    </source>
</evidence>
<dbReference type="EMBL" id="AHHH01000133">
    <property type="protein sequence ID" value="ESU41326.1"/>
    <property type="molecule type" value="Genomic_DNA"/>
</dbReference>
<comment type="catalytic activity">
    <reaction evidence="10">
        <text>L-seryl-[protein] + ATP = O-phospho-L-seryl-[protein] + ADP + H(+)</text>
        <dbReference type="Rhea" id="RHEA:17989"/>
        <dbReference type="Rhea" id="RHEA-COMP:9863"/>
        <dbReference type="Rhea" id="RHEA-COMP:11604"/>
        <dbReference type="ChEBI" id="CHEBI:15378"/>
        <dbReference type="ChEBI" id="CHEBI:29999"/>
        <dbReference type="ChEBI" id="CHEBI:30616"/>
        <dbReference type="ChEBI" id="CHEBI:83421"/>
        <dbReference type="ChEBI" id="CHEBI:456216"/>
        <dbReference type="EC" id="2.7.11.1"/>
    </reaction>
</comment>
<keyword evidence="3" id="KW-0723">Serine/threonine-protein kinase</keyword>
<dbReference type="GO" id="GO:0007010">
    <property type="term" value="P:cytoskeleton organization"/>
    <property type="evidence" value="ECO:0007669"/>
    <property type="project" value="UniProtKB-ARBA"/>
</dbReference>
<evidence type="ECO:0000256" key="3">
    <source>
        <dbReference type="ARBA" id="ARBA00022527"/>
    </source>
</evidence>
<evidence type="ECO:0000256" key="5">
    <source>
        <dbReference type="ARBA" id="ARBA00022679"/>
    </source>
</evidence>
<dbReference type="FunFam" id="3.30.200.20:FF:000753">
    <property type="entry name" value="Serine/Threonine Kinase"/>
    <property type="match status" value="1"/>
</dbReference>
<accession>V6TRH8</accession>
<comment type="catalytic activity">
    <reaction evidence="9">
        <text>L-threonyl-[protein] + ATP = O-phospho-L-threonyl-[protein] + ADP + H(+)</text>
        <dbReference type="Rhea" id="RHEA:46608"/>
        <dbReference type="Rhea" id="RHEA-COMP:11060"/>
        <dbReference type="Rhea" id="RHEA-COMP:11605"/>
        <dbReference type="ChEBI" id="CHEBI:15378"/>
        <dbReference type="ChEBI" id="CHEBI:30013"/>
        <dbReference type="ChEBI" id="CHEBI:30616"/>
        <dbReference type="ChEBI" id="CHEBI:61977"/>
        <dbReference type="ChEBI" id="CHEBI:456216"/>
        <dbReference type="EC" id="2.7.11.1"/>
    </reaction>
</comment>
<evidence type="ECO:0000256" key="6">
    <source>
        <dbReference type="ARBA" id="ARBA00022741"/>
    </source>
</evidence>
<evidence type="ECO:0000256" key="4">
    <source>
        <dbReference type="ARBA" id="ARBA00022553"/>
    </source>
</evidence>
<gene>
    <name evidence="12" type="ORF">GSB_221692</name>
</gene>
<keyword evidence="5" id="KW-0808">Transferase</keyword>